<protein>
    <submittedName>
        <fullName evidence="6">LysR family transcriptional regulator</fullName>
    </submittedName>
</protein>
<keyword evidence="4" id="KW-0804">Transcription</keyword>
<dbReference type="Pfam" id="PF00126">
    <property type="entry name" value="HTH_1"/>
    <property type="match status" value="1"/>
</dbReference>
<comment type="similarity">
    <text evidence="1">Belongs to the LysR transcriptional regulatory family.</text>
</comment>
<comment type="caution">
    <text evidence="6">The sequence shown here is derived from an EMBL/GenBank/DDBJ whole genome shotgun (WGS) entry which is preliminary data.</text>
</comment>
<accession>A0ABT4RQH3</accession>
<dbReference type="PRINTS" id="PR00039">
    <property type="entry name" value="HTHLYSR"/>
</dbReference>
<dbReference type="SUPFAM" id="SSF46785">
    <property type="entry name" value="Winged helix' DNA-binding domain"/>
    <property type="match status" value="1"/>
</dbReference>
<dbReference type="InterPro" id="IPR036388">
    <property type="entry name" value="WH-like_DNA-bd_sf"/>
</dbReference>
<dbReference type="RefSeq" id="WP_202954254.1">
    <property type="nucleotide sequence ID" value="NZ_JAPCID010000041.1"/>
</dbReference>
<gene>
    <name evidence="6" type="ORF">OJ962_23810</name>
</gene>
<dbReference type="EMBL" id="JAPCID010000041">
    <property type="protein sequence ID" value="MDA0140545.1"/>
    <property type="molecule type" value="Genomic_DNA"/>
</dbReference>
<dbReference type="InterPro" id="IPR005119">
    <property type="entry name" value="LysR_subst-bd"/>
</dbReference>
<dbReference type="InterPro" id="IPR036390">
    <property type="entry name" value="WH_DNA-bd_sf"/>
</dbReference>
<dbReference type="PROSITE" id="PS50931">
    <property type="entry name" value="HTH_LYSR"/>
    <property type="match status" value="1"/>
</dbReference>
<dbReference type="Pfam" id="PF03466">
    <property type="entry name" value="LysR_substrate"/>
    <property type="match status" value="1"/>
</dbReference>
<name>A0ABT4RQH3_9ACTN</name>
<evidence type="ECO:0000256" key="1">
    <source>
        <dbReference type="ARBA" id="ARBA00009437"/>
    </source>
</evidence>
<dbReference type="SUPFAM" id="SSF53850">
    <property type="entry name" value="Periplasmic binding protein-like II"/>
    <property type="match status" value="1"/>
</dbReference>
<dbReference type="Gene3D" id="1.10.10.10">
    <property type="entry name" value="Winged helix-like DNA-binding domain superfamily/Winged helix DNA-binding domain"/>
    <property type="match status" value="1"/>
</dbReference>
<dbReference type="Gene3D" id="3.40.190.10">
    <property type="entry name" value="Periplasmic binding protein-like II"/>
    <property type="match status" value="2"/>
</dbReference>
<evidence type="ECO:0000259" key="5">
    <source>
        <dbReference type="PROSITE" id="PS50931"/>
    </source>
</evidence>
<evidence type="ECO:0000313" key="7">
    <source>
        <dbReference type="Proteomes" id="UP001147700"/>
    </source>
</evidence>
<keyword evidence="7" id="KW-1185">Reference proteome</keyword>
<keyword evidence="2" id="KW-0805">Transcription regulation</keyword>
<evidence type="ECO:0000256" key="2">
    <source>
        <dbReference type="ARBA" id="ARBA00023015"/>
    </source>
</evidence>
<dbReference type="PANTHER" id="PTHR30346">
    <property type="entry name" value="TRANSCRIPTIONAL DUAL REGULATOR HCAR-RELATED"/>
    <property type="match status" value="1"/>
</dbReference>
<evidence type="ECO:0000256" key="3">
    <source>
        <dbReference type="ARBA" id="ARBA00023125"/>
    </source>
</evidence>
<feature type="domain" description="HTH lysR-type" evidence="5">
    <location>
        <begin position="2"/>
        <end position="59"/>
    </location>
</feature>
<evidence type="ECO:0000313" key="6">
    <source>
        <dbReference type="EMBL" id="MDA0140545.1"/>
    </source>
</evidence>
<dbReference type="Proteomes" id="UP001147700">
    <property type="component" value="Unassembled WGS sequence"/>
</dbReference>
<proteinExistence type="inferred from homology"/>
<organism evidence="6 7">
    <name type="scientific">Solirubrobacter deserti</name>
    <dbReference type="NCBI Taxonomy" id="2282478"/>
    <lineage>
        <taxon>Bacteria</taxon>
        <taxon>Bacillati</taxon>
        <taxon>Actinomycetota</taxon>
        <taxon>Thermoleophilia</taxon>
        <taxon>Solirubrobacterales</taxon>
        <taxon>Solirubrobacteraceae</taxon>
        <taxon>Solirubrobacter</taxon>
    </lineage>
</organism>
<reference evidence="6" key="1">
    <citation type="submission" date="2022-10" db="EMBL/GenBank/DDBJ databases">
        <title>The WGS of Solirubrobacter sp. CPCC 204708.</title>
        <authorList>
            <person name="Jiang Z."/>
        </authorList>
    </citation>
    <scope>NUCLEOTIDE SEQUENCE</scope>
    <source>
        <strain evidence="6">CPCC 204708</strain>
    </source>
</reference>
<keyword evidence="3" id="KW-0238">DNA-binding</keyword>
<evidence type="ECO:0000256" key="4">
    <source>
        <dbReference type="ARBA" id="ARBA00023163"/>
    </source>
</evidence>
<dbReference type="InterPro" id="IPR000847">
    <property type="entry name" value="LysR_HTH_N"/>
</dbReference>
<dbReference type="PANTHER" id="PTHR30346:SF0">
    <property type="entry name" value="HCA OPERON TRANSCRIPTIONAL ACTIVATOR HCAR"/>
    <property type="match status" value="1"/>
</dbReference>
<sequence>MPELSQLRTFTAVAEALSFTRAAEELGLSQQAASKAVRALEDELGVVLLERTTREVRLTPAGTTLLASARDLLARAEVAFAEVRDVEAGLSGTIRIGVSPAIGLTDRTDAARALRTSSSRVAVAFHEVRPAQLRALLRAGELEVALTRARGLDEDAISTHELRPSTVVCCLPASHRLAKQDAVSVAALVGERLLVPSPPGTPFTDLLLARVPGAIPVEARVTGTGVILSELVAEDAVYLMPEGTGVPPGVVARPIAGGLTLPLFVLWAAGRPSPAARRLIAVLGVPGAG</sequence>